<dbReference type="InterPro" id="IPR004518">
    <property type="entry name" value="MazG-like_dom"/>
</dbReference>
<evidence type="ECO:0000313" key="3">
    <source>
        <dbReference type="Proteomes" id="UP001291309"/>
    </source>
</evidence>
<feature type="domain" description="NTP pyrophosphohydrolase MazG-like" evidence="1">
    <location>
        <begin position="175"/>
        <end position="230"/>
    </location>
</feature>
<protein>
    <submittedName>
        <fullName evidence="2">Nucleoside triphosphate pyrophosphohydrolase</fullName>
        <ecNumber evidence="2">3.6.1.9</ecNumber>
    </submittedName>
</protein>
<sequence>MSTTGAELERLVGIMARLRAEGGCPWDREQDLRSLRPYLVEETFEVLDEMDRVAYGGPWRALCEELGDLLFQIVFHAQLAAEKGEFSMAEVCRAISDKIESRHPHVFGEKKLKDSEEVLYNWAKLKAEEKKRKTGREGSVLDGVPTAAPALLRAERLTEKASRIGFDWPDTAGVRAKLEEELRELDEAVASGDRDAIEHELGDVLFSLANLGRFLHAPPEDALRMAIRRFTTRFQHIESALKAEGVALGEATLDHMERHWQTAKAAEKALPPPASLPRAPLVALRFTVPDLAAQRAFWDAVAPLIGWHSERGAPNEAHYGDGALRLSFVPGQAPPPSGAVITLGAPSARSVERLRALLEASHPGAVQGIEPQRIRFQDASGLLWEYTA</sequence>
<dbReference type="CDD" id="cd11529">
    <property type="entry name" value="NTP-PPase_MazG_Cterm"/>
    <property type="match status" value="1"/>
</dbReference>
<dbReference type="EC" id="3.6.1.9" evidence="2"/>
<proteinExistence type="predicted"/>
<dbReference type="InterPro" id="IPR011551">
    <property type="entry name" value="NTP_PyrPHydrolase_MazG"/>
</dbReference>
<comment type="caution">
    <text evidence="2">The sequence shown here is derived from an EMBL/GenBank/DDBJ whole genome shotgun (WGS) entry which is preliminary data.</text>
</comment>
<dbReference type="CDD" id="cd11528">
    <property type="entry name" value="NTP-PPase_MazG_Nterm"/>
    <property type="match status" value="1"/>
</dbReference>
<keyword evidence="2" id="KW-0378">Hydrolase</keyword>
<dbReference type="RefSeq" id="WP_321548673.1">
    <property type="nucleotide sequence ID" value="NZ_JAXIVS010000009.1"/>
</dbReference>
<evidence type="ECO:0000313" key="2">
    <source>
        <dbReference type="EMBL" id="MDY7229955.1"/>
    </source>
</evidence>
<dbReference type="SUPFAM" id="SSF101386">
    <property type="entry name" value="all-alpha NTP pyrophosphatases"/>
    <property type="match status" value="2"/>
</dbReference>
<dbReference type="Proteomes" id="UP001291309">
    <property type="component" value="Unassembled WGS sequence"/>
</dbReference>
<dbReference type="EMBL" id="JAXIVS010000009">
    <property type="protein sequence ID" value="MDY7229955.1"/>
    <property type="molecule type" value="Genomic_DNA"/>
</dbReference>
<dbReference type="PANTHER" id="PTHR30522:SF0">
    <property type="entry name" value="NUCLEOSIDE TRIPHOSPHATE PYROPHOSPHOHYDROLASE"/>
    <property type="match status" value="1"/>
</dbReference>
<accession>A0ABU5H908</accession>
<dbReference type="CDD" id="cd06587">
    <property type="entry name" value="VOC"/>
    <property type="match status" value="1"/>
</dbReference>
<dbReference type="NCBIfam" id="TIGR00444">
    <property type="entry name" value="mazG"/>
    <property type="match status" value="1"/>
</dbReference>
<dbReference type="PANTHER" id="PTHR30522">
    <property type="entry name" value="NUCLEOSIDE TRIPHOSPHATE PYROPHOSPHOHYDROLASE"/>
    <property type="match status" value="1"/>
</dbReference>
<dbReference type="InterPro" id="IPR048011">
    <property type="entry name" value="NTP-PPase_MazG-like_C"/>
</dbReference>
<dbReference type="Pfam" id="PF03819">
    <property type="entry name" value="MazG"/>
    <property type="match status" value="2"/>
</dbReference>
<dbReference type="InterPro" id="IPR048015">
    <property type="entry name" value="NTP-PPase_MazG-like_N"/>
</dbReference>
<dbReference type="InterPro" id="IPR029068">
    <property type="entry name" value="Glyas_Bleomycin-R_OHBP_Dase"/>
</dbReference>
<organism evidence="2 3">
    <name type="scientific">Hyalangium rubrum</name>
    <dbReference type="NCBI Taxonomy" id="3103134"/>
    <lineage>
        <taxon>Bacteria</taxon>
        <taxon>Pseudomonadati</taxon>
        <taxon>Myxococcota</taxon>
        <taxon>Myxococcia</taxon>
        <taxon>Myxococcales</taxon>
        <taxon>Cystobacterineae</taxon>
        <taxon>Archangiaceae</taxon>
        <taxon>Hyalangium</taxon>
    </lineage>
</organism>
<name>A0ABU5H908_9BACT</name>
<dbReference type="SUPFAM" id="SSF54593">
    <property type="entry name" value="Glyoxalase/Bleomycin resistance protein/Dihydroxybiphenyl dioxygenase"/>
    <property type="match status" value="1"/>
</dbReference>
<dbReference type="Gene3D" id="1.10.287.1080">
    <property type="entry name" value="MazG-like"/>
    <property type="match status" value="2"/>
</dbReference>
<dbReference type="GO" id="GO:0047429">
    <property type="term" value="F:nucleoside triphosphate diphosphatase activity"/>
    <property type="evidence" value="ECO:0007669"/>
    <property type="project" value="UniProtKB-EC"/>
</dbReference>
<dbReference type="NCBIfam" id="NF007113">
    <property type="entry name" value="PRK09562.1"/>
    <property type="match status" value="1"/>
</dbReference>
<reference evidence="2 3" key="1">
    <citation type="submission" date="2023-12" db="EMBL/GenBank/DDBJ databases">
        <title>the genome sequence of Hyalangium sp. s54d21.</title>
        <authorList>
            <person name="Zhang X."/>
        </authorList>
    </citation>
    <scope>NUCLEOTIDE SEQUENCE [LARGE SCALE GENOMIC DNA]</scope>
    <source>
        <strain evidence="3">s54d21</strain>
    </source>
</reference>
<gene>
    <name evidence="2" type="primary">mazG</name>
    <name evidence="2" type="ORF">SYV04_26415</name>
</gene>
<evidence type="ECO:0000259" key="1">
    <source>
        <dbReference type="Pfam" id="PF03819"/>
    </source>
</evidence>
<keyword evidence="3" id="KW-1185">Reference proteome</keyword>
<feature type="domain" description="NTP pyrophosphohydrolase MazG-like" evidence="1">
    <location>
        <begin position="30"/>
        <end position="107"/>
    </location>
</feature>